<proteinExistence type="predicted"/>
<evidence type="ECO:0000313" key="1">
    <source>
        <dbReference type="EMBL" id="WEL19274.1"/>
    </source>
</evidence>
<organism evidence="1 2">
    <name type="scientific">Candidatus Nanohalococcus occultus</name>
    <dbReference type="NCBI Taxonomy" id="2978047"/>
    <lineage>
        <taxon>Archaea</taxon>
        <taxon>Candidatus Nanohalarchaeota</taxon>
        <taxon>Candidatus Nanohalarchaeota incertae sedis</taxon>
        <taxon>Candidatus Nanohalococcus</taxon>
    </lineage>
</organism>
<accession>A0ABY8CDH8</accession>
<dbReference type="Proteomes" id="UP001218034">
    <property type="component" value="Chromosome"/>
</dbReference>
<reference evidence="1 2" key="1">
    <citation type="submission" date="2022-09" db="EMBL/GenBank/DDBJ databases">
        <title>Xylan utilization by haloarchaea-nanohaloarchaea associations.</title>
        <authorList>
            <person name="Yakimov M."/>
        </authorList>
    </citation>
    <scope>NUCLEOTIDE SEQUENCE [LARGE SCALE GENOMIC DNA]</scope>
    <source>
        <strain evidence="1 2">SVXNc</strain>
    </source>
</reference>
<dbReference type="EMBL" id="CP104395">
    <property type="protein sequence ID" value="WEL19274.1"/>
    <property type="molecule type" value="Genomic_DNA"/>
</dbReference>
<dbReference type="GeneID" id="90589681"/>
<keyword evidence="2" id="KW-1185">Reference proteome</keyword>
<name>A0ABY8CDH8_9ARCH</name>
<evidence type="ECO:0000313" key="2">
    <source>
        <dbReference type="Proteomes" id="UP001218034"/>
    </source>
</evidence>
<protein>
    <submittedName>
        <fullName evidence="1">Uncharacterized protein</fullName>
    </submittedName>
</protein>
<gene>
    <name evidence="1" type="ORF">SVXNc_0246</name>
</gene>
<dbReference type="RefSeq" id="WP_347722145.1">
    <property type="nucleotide sequence ID" value="NZ_CP104395.1"/>
</dbReference>
<sequence length="340" mass="36001">MRTKIVAALAVVAAVGLVSSATAQEDTLEEAGTVTVDVNNVTAVDLSPNNLAYSGDPGSVATTETTNGYQGVEIENVGSENITELYFTTSTPDSRPFGSGTAGAYDAGNFIQIKPSTEITGINGEDDFQYVSRKSFNESNTLSYVKPITGQGSVRYGRFRAANESFFWMITEAEAGGSSGNYCSGGTGSNLLIGNTPHTPTQTGSVDFTDDTTYTNYSIGTSSDNYGRVDNVGLNTYEGTKNLTMLTWCGDSTQQSADNTTHVIGTRWNPENREDSASNQYSTQTNSLEKLIDDPQDPDELQPGEHFTVFTRAAIPNAVANGQVGSGTLTVKVGVTHDSG</sequence>